<dbReference type="Pfam" id="PF02537">
    <property type="entry name" value="CRCB"/>
    <property type="match status" value="1"/>
</dbReference>
<keyword evidence="4 12" id="KW-0812">Transmembrane</keyword>
<keyword evidence="6 12" id="KW-0915">Sodium</keyword>
<accession>A0ABS3CVQ8</accession>
<evidence type="ECO:0000256" key="4">
    <source>
        <dbReference type="ARBA" id="ARBA00022692"/>
    </source>
</evidence>
<feature type="transmembrane region" description="Helical" evidence="12">
    <location>
        <begin position="13"/>
        <end position="33"/>
    </location>
</feature>
<comment type="function">
    <text evidence="12">Fluoride-specific ion channel. Important for reducing fluoride concentration in the cell, thus reducing its toxicity.</text>
</comment>
<evidence type="ECO:0000256" key="12">
    <source>
        <dbReference type="HAMAP-Rule" id="MF_00454"/>
    </source>
</evidence>
<sequence length="137" mass="14676">MSKVSSNVISNSFALYATIAAGGAMGACLRYFISQLALQWFGKGFPFGTLAVNILGSLMLGVVYGLIESEYVAGHPWRTFLSIGFIGALTTFSTFSLDTLLLMQQGAWMKAVGNILLNLLCCLLAAWLGIKLIINKG</sequence>
<evidence type="ECO:0000256" key="10">
    <source>
        <dbReference type="ARBA" id="ARBA00035120"/>
    </source>
</evidence>
<feature type="binding site" evidence="12">
    <location>
        <position position="87"/>
    </location>
    <ligand>
        <name>Na(+)</name>
        <dbReference type="ChEBI" id="CHEBI:29101"/>
        <note>structural</note>
    </ligand>
</feature>
<feature type="transmembrane region" description="Helical" evidence="12">
    <location>
        <begin position="45"/>
        <end position="67"/>
    </location>
</feature>
<comment type="caution">
    <text evidence="13">The sequence shown here is derived from an EMBL/GenBank/DDBJ whole genome shotgun (WGS) entry which is preliminary data.</text>
</comment>
<name>A0ABS3CVQ8_9ALTE</name>
<evidence type="ECO:0000256" key="11">
    <source>
        <dbReference type="ARBA" id="ARBA00035585"/>
    </source>
</evidence>
<comment type="subcellular location">
    <subcellularLocation>
        <location evidence="1 12">Cell membrane</location>
        <topology evidence="1 12">Multi-pass membrane protein</topology>
    </subcellularLocation>
</comment>
<keyword evidence="2 12" id="KW-1003">Cell membrane</keyword>
<dbReference type="PANTHER" id="PTHR28259">
    <property type="entry name" value="FLUORIDE EXPORT PROTEIN 1-RELATED"/>
    <property type="match status" value="1"/>
</dbReference>
<dbReference type="InterPro" id="IPR003691">
    <property type="entry name" value="FluC"/>
</dbReference>
<keyword evidence="5 12" id="KW-1133">Transmembrane helix</keyword>
<keyword evidence="8 12" id="KW-0472">Membrane</keyword>
<evidence type="ECO:0000313" key="14">
    <source>
        <dbReference type="Proteomes" id="UP000663992"/>
    </source>
</evidence>
<evidence type="ECO:0000256" key="9">
    <source>
        <dbReference type="ARBA" id="ARBA00023303"/>
    </source>
</evidence>
<evidence type="ECO:0000256" key="2">
    <source>
        <dbReference type="ARBA" id="ARBA00022475"/>
    </source>
</evidence>
<keyword evidence="7 12" id="KW-0406">Ion transport</keyword>
<feature type="transmembrane region" description="Helical" evidence="12">
    <location>
        <begin position="79"/>
        <end position="103"/>
    </location>
</feature>
<dbReference type="NCBIfam" id="TIGR00494">
    <property type="entry name" value="crcB"/>
    <property type="match status" value="1"/>
</dbReference>
<proteinExistence type="inferred from homology"/>
<evidence type="ECO:0000256" key="8">
    <source>
        <dbReference type="ARBA" id="ARBA00023136"/>
    </source>
</evidence>
<keyword evidence="9 12" id="KW-0407">Ion channel</keyword>
<dbReference type="HAMAP" id="MF_00454">
    <property type="entry name" value="FluC"/>
    <property type="match status" value="1"/>
</dbReference>
<feature type="transmembrane region" description="Helical" evidence="12">
    <location>
        <begin position="115"/>
        <end position="134"/>
    </location>
</feature>
<evidence type="ECO:0000256" key="1">
    <source>
        <dbReference type="ARBA" id="ARBA00004651"/>
    </source>
</evidence>
<comment type="similarity">
    <text evidence="10 12">Belongs to the fluoride channel Fluc/FEX (TC 1.A.43) family.</text>
</comment>
<keyword evidence="12" id="KW-0813">Transport</keyword>
<comment type="catalytic activity">
    <reaction evidence="11">
        <text>fluoride(in) = fluoride(out)</text>
        <dbReference type="Rhea" id="RHEA:76159"/>
        <dbReference type="ChEBI" id="CHEBI:17051"/>
    </reaction>
    <physiologicalReaction direction="left-to-right" evidence="11">
        <dbReference type="Rhea" id="RHEA:76160"/>
    </physiologicalReaction>
</comment>
<dbReference type="EMBL" id="JAFKCS010000010">
    <property type="protein sequence ID" value="MBN7820604.1"/>
    <property type="molecule type" value="Genomic_DNA"/>
</dbReference>
<dbReference type="PROSITE" id="PS51257">
    <property type="entry name" value="PROKAR_LIPOPROTEIN"/>
    <property type="match status" value="1"/>
</dbReference>
<reference evidence="13 14" key="1">
    <citation type="submission" date="2021-03" db="EMBL/GenBank/DDBJ databases">
        <title>novel species isolated from a fishpond in China.</title>
        <authorList>
            <person name="Lu H."/>
            <person name="Cai Z."/>
        </authorList>
    </citation>
    <scope>NUCLEOTIDE SEQUENCE [LARGE SCALE GENOMIC DNA]</scope>
    <source>
        <strain evidence="13 14">Y57</strain>
    </source>
</reference>
<protein>
    <recommendedName>
        <fullName evidence="12">Fluoride-specific ion channel FluC</fullName>
    </recommendedName>
</protein>
<dbReference type="Proteomes" id="UP000663992">
    <property type="component" value="Unassembled WGS sequence"/>
</dbReference>
<evidence type="ECO:0000256" key="7">
    <source>
        <dbReference type="ARBA" id="ARBA00023065"/>
    </source>
</evidence>
<gene>
    <name evidence="12 13" type="primary">crcB</name>
    <name evidence="12" type="synonym">fluC</name>
    <name evidence="13" type="ORF">J0A65_12055</name>
</gene>
<evidence type="ECO:0000313" key="13">
    <source>
        <dbReference type="EMBL" id="MBN7820604.1"/>
    </source>
</evidence>
<evidence type="ECO:0000256" key="3">
    <source>
        <dbReference type="ARBA" id="ARBA00022519"/>
    </source>
</evidence>
<evidence type="ECO:0000256" key="6">
    <source>
        <dbReference type="ARBA" id="ARBA00023053"/>
    </source>
</evidence>
<dbReference type="PANTHER" id="PTHR28259:SF1">
    <property type="entry name" value="FLUORIDE EXPORT PROTEIN 1-RELATED"/>
    <property type="match status" value="1"/>
</dbReference>
<evidence type="ECO:0000256" key="5">
    <source>
        <dbReference type="ARBA" id="ARBA00022989"/>
    </source>
</evidence>
<keyword evidence="3" id="KW-0997">Cell inner membrane</keyword>
<comment type="activity regulation">
    <text evidence="12">Na(+) is not transported, but it plays an essential structural role and its presence is essential for fluoride channel function.</text>
</comment>
<feature type="binding site" evidence="12">
    <location>
        <position position="90"/>
    </location>
    <ligand>
        <name>Na(+)</name>
        <dbReference type="ChEBI" id="CHEBI:29101"/>
        <note>structural</note>
    </ligand>
</feature>
<keyword evidence="14" id="KW-1185">Reference proteome</keyword>
<organism evidence="13 14">
    <name type="scientific">Bowmanella yangjiangensis</name>
    <dbReference type="NCBI Taxonomy" id="2811230"/>
    <lineage>
        <taxon>Bacteria</taxon>
        <taxon>Pseudomonadati</taxon>
        <taxon>Pseudomonadota</taxon>
        <taxon>Gammaproteobacteria</taxon>
        <taxon>Alteromonadales</taxon>
        <taxon>Alteromonadaceae</taxon>
        <taxon>Bowmanella</taxon>
    </lineage>
</organism>
<keyword evidence="12" id="KW-0479">Metal-binding</keyword>